<accession>A0AA90STA4</accession>
<proteinExistence type="predicted"/>
<name>A0AA90STA4_9GAMM</name>
<dbReference type="EMBL" id="JASXSV010000014">
    <property type="protein sequence ID" value="MDP0589425.1"/>
    <property type="molecule type" value="Genomic_DNA"/>
</dbReference>
<dbReference type="Proteomes" id="UP001178148">
    <property type="component" value="Unassembled WGS sequence"/>
</dbReference>
<feature type="signal peptide" evidence="1">
    <location>
        <begin position="1"/>
        <end position="20"/>
    </location>
</feature>
<reference evidence="2 3" key="1">
    <citation type="journal article" date="2023" name="bioRxiv">
        <title>An intranuclear bacterial parasite of deep-sea mussels expresses apoptosis inhibitors acquired from its host.</title>
        <authorList>
            <person name="Gonzalez Porras M.A."/>
            <person name="Assie A."/>
            <person name="Tietjen M."/>
            <person name="Violette M."/>
            <person name="Kleiner M."/>
            <person name="Gruber-Vodicka H."/>
            <person name="Dubilier N."/>
            <person name="Leisch N."/>
        </authorList>
    </citation>
    <scope>NUCLEOTIDE SEQUENCE [LARGE SCALE GENOMIC DNA]</scope>
    <source>
        <strain evidence="2">IAP13</strain>
    </source>
</reference>
<evidence type="ECO:0000313" key="3">
    <source>
        <dbReference type="Proteomes" id="UP001178148"/>
    </source>
</evidence>
<comment type="caution">
    <text evidence="2">The sequence shown here is derived from an EMBL/GenBank/DDBJ whole genome shotgun (WGS) entry which is preliminary data.</text>
</comment>
<evidence type="ECO:0000313" key="2">
    <source>
        <dbReference type="EMBL" id="MDP0589425.1"/>
    </source>
</evidence>
<feature type="chain" id="PRO_5041666655" evidence="1">
    <location>
        <begin position="21"/>
        <end position="209"/>
    </location>
</feature>
<organism evidence="2 3">
    <name type="scientific">Candidatus Endonucleibacter bathymodioli</name>
    <dbReference type="NCBI Taxonomy" id="539814"/>
    <lineage>
        <taxon>Bacteria</taxon>
        <taxon>Pseudomonadati</taxon>
        <taxon>Pseudomonadota</taxon>
        <taxon>Gammaproteobacteria</taxon>
        <taxon>Oceanospirillales</taxon>
        <taxon>Endozoicomonadaceae</taxon>
        <taxon>Candidatus Endonucleibacter</taxon>
    </lineage>
</organism>
<keyword evidence="1" id="KW-0732">Signal</keyword>
<protein>
    <submittedName>
        <fullName evidence="2">Uncharacterized protein</fullName>
    </submittedName>
</protein>
<sequence length="209" mass="23380">MNKIITMAILLFGVALEVHAVKTDKIGERVKGVLAVPSSDIGTTMPSGGFFGASFNGGFNFGTPSGVDCSLSQSPGIDLDSGHSAKRWIYQTVSAELPARYSLKENRPYHNYFKTAFEDKDEGGIMGSKMKCHIYNSECMGDKAFKELFPLRGEVNSMKQDDSIGRSILRHDSYYVPSINHNKNYEPGNNYNKNYEQGIDYNKNPYLWY</sequence>
<gene>
    <name evidence="2" type="ORF">QS748_09640</name>
</gene>
<dbReference type="AlphaFoldDB" id="A0AA90STA4"/>
<keyword evidence="3" id="KW-1185">Reference proteome</keyword>
<evidence type="ECO:0000256" key="1">
    <source>
        <dbReference type="SAM" id="SignalP"/>
    </source>
</evidence>